<dbReference type="STRING" id="7370.A0A1I8MNK0"/>
<evidence type="ECO:0000256" key="5">
    <source>
        <dbReference type="ARBA" id="ARBA00023136"/>
    </source>
</evidence>
<dbReference type="eggNOG" id="ENOG502S44D">
    <property type="taxonomic scope" value="Eukaryota"/>
</dbReference>
<evidence type="ECO:0000256" key="6">
    <source>
        <dbReference type="SAM" id="Phobius"/>
    </source>
</evidence>
<keyword evidence="5 6" id="KW-0472">Membrane</keyword>
<reference evidence="9" key="2">
    <citation type="submission" date="2025-04" db="UniProtKB">
        <authorList>
            <consortium name="RefSeq"/>
        </authorList>
    </citation>
    <scope>IDENTIFICATION</scope>
    <source>
        <strain evidence="9">Aabys</strain>
    </source>
</reference>
<dbReference type="PANTHER" id="PTHR16296:SF2">
    <property type="entry name" value="TRANSMEMBRANE PROTEIN 126A"/>
    <property type="match status" value="1"/>
</dbReference>
<feature type="transmembrane region" description="Helical" evidence="6">
    <location>
        <begin position="172"/>
        <end position="192"/>
    </location>
</feature>
<dbReference type="OrthoDB" id="6234762at2759"/>
<evidence type="ECO:0000256" key="4">
    <source>
        <dbReference type="ARBA" id="ARBA00023128"/>
    </source>
</evidence>
<evidence type="ECO:0000313" key="8">
    <source>
        <dbReference type="Proteomes" id="UP001652621"/>
    </source>
</evidence>
<feature type="transmembrane region" description="Helical" evidence="6">
    <location>
        <begin position="45"/>
        <end position="65"/>
    </location>
</feature>
<dbReference type="AlphaFoldDB" id="A0A1I8MNK0"/>
<keyword evidence="3 6" id="KW-1133">Transmembrane helix</keyword>
<dbReference type="VEuPathDB" id="VectorBase:MDOA006833"/>
<name>A0A1I8MNK0_MUSDO</name>
<dbReference type="EnsemblMetazoa" id="MDOA006833-RA">
    <property type="protein sequence ID" value="MDOA006833-PA"/>
    <property type="gene ID" value="MDOA006833"/>
</dbReference>
<sequence>MALSRATKEYIPKDAVVITEDEALAYQWNIISKWEKLSDVWSLRYGPGILSAMATGTGIFVNNHYRNKLRLGTYGRFSTYLPIVVIPAIFTLSCHKLFVQRSVLLDPMGECPTCIQMRAMTFQTAFGVIYPTILAPLSACMFATRHFTYRLPSITENPKEVFQLIRKFTKPILPILSAILCIQGLTAIYLTYEEQKENLVVLAKMKKFEQEVEANLGI</sequence>
<dbReference type="PANTHER" id="PTHR16296">
    <property type="entry name" value="UNCHARACTERIZED HYPOTHALAMUS PROTEIN HT007"/>
    <property type="match status" value="1"/>
</dbReference>
<protein>
    <submittedName>
        <fullName evidence="9">Uncharacterized protein LOC101888999</fullName>
    </submittedName>
</protein>
<evidence type="ECO:0000256" key="2">
    <source>
        <dbReference type="ARBA" id="ARBA00022692"/>
    </source>
</evidence>
<keyword evidence="2 6" id="KW-0812">Transmembrane</keyword>
<dbReference type="Pfam" id="PF07114">
    <property type="entry name" value="TMEM126"/>
    <property type="match status" value="1"/>
</dbReference>
<evidence type="ECO:0000313" key="9">
    <source>
        <dbReference type="RefSeq" id="XP_005181026.1"/>
    </source>
</evidence>
<evidence type="ECO:0000313" key="7">
    <source>
        <dbReference type="EnsemblMetazoa" id="MDOA006833-PA"/>
    </source>
</evidence>
<dbReference type="GO" id="GO:0032981">
    <property type="term" value="P:mitochondrial respiratory chain complex I assembly"/>
    <property type="evidence" value="ECO:0007669"/>
    <property type="project" value="TreeGrafter"/>
</dbReference>
<dbReference type="Proteomes" id="UP001652621">
    <property type="component" value="Unplaced"/>
</dbReference>
<dbReference type="RefSeq" id="XP_005181026.1">
    <property type="nucleotide sequence ID" value="XM_005180969.3"/>
</dbReference>
<gene>
    <name evidence="7" type="primary">101888999</name>
    <name evidence="9" type="synonym">LOC101888999</name>
</gene>
<reference evidence="7" key="1">
    <citation type="submission" date="2020-05" db="UniProtKB">
        <authorList>
            <consortium name="EnsemblMetazoa"/>
        </authorList>
    </citation>
    <scope>IDENTIFICATION</scope>
    <source>
        <strain evidence="7">Aabys</strain>
    </source>
</reference>
<keyword evidence="8" id="KW-1185">Reference proteome</keyword>
<dbReference type="InterPro" id="IPR009801">
    <property type="entry name" value="TMEM126"/>
</dbReference>
<feature type="transmembrane region" description="Helical" evidence="6">
    <location>
        <begin position="125"/>
        <end position="144"/>
    </location>
</feature>
<accession>A0A1I8MNK0</accession>
<comment type="subcellular location">
    <subcellularLocation>
        <location evidence="1">Mitochondrion membrane</location>
        <topology evidence="1">Multi-pass membrane protein</topology>
    </subcellularLocation>
</comment>
<dbReference type="KEGG" id="mde:101888999"/>
<evidence type="ECO:0000256" key="3">
    <source>
        <dbReference type="ARBA" id="ARBA00022989"/>
    </source>
</evidence>
<dbReference type="GO" id="GO:0031966">
    <property type="term" value="C:mitochondrial membrane"/>
    <property type="evidence" value="ECO:0007669"/>
    <property type="project" value="UniProtKB-SubCell"/>
</dbReference>
<organism evidence="7">
    <name type="scientific">Musca domestica</name>
    <name type="common">House fly</name>
    <dbReference type="NCBI Taxonomy" id="7370"/>
    <lineage>
        <taxon>Eukaryota</taxon>
        <taxon>Metazoa</taxon>
        <taxon>Ecdysozoa</taxon>
        <taxon>Arthropoda</taxon>
        <taxon>Hexapoda</taxon>
        <taxon>Insecta</taxon>
        <taxon>Pterygota</taxon>
        <taxon>Neoptera</taxon>
        <taxon>Endopterygota</taxon>
        <taxon>Diptera</taxon>
        <taxon>Brachycera</taxon>
        <taxon>Muscomorpha</taxon>
        <taxon>Muscoidea</taxon>
        <taxon>Muscidae</taxon>
        <taxon>Musca</taxon>
    </lineage>
</organism>
<keyword evidence="4" id="KW-0496">Mitochondrion</keyword>
<feature type="transmembrane region" description="Helical" evidence="6">
    <location>
        <begin position="77"/>
        <end position="98"/>
    </location>
</feature>
<dbReference type="VEuPathDB" id="VectorBase:MDOMA2_010663"/>
<evidence type="ECO:0000256" key="1">
    <source>
        <dbReference type="ARBA" id="ARBA00004225"/>
    </source>
</evidence>
<proteinExistence type="predicted"/>
<dbReference type="GeneID" id="101888999"/>